<dbReference type="SUPFAM" id="SSF55874">
    <property type="entry name" value="ATPase domain of HSP90 chaperone/DNA topoisomerase II/histidine kinase"/>
    <property type="match status" value="1"/>
</dbReference>
<dbReference type="RefSeq" id="WP_209656674.1">
    <property type="nucleotide sequence ID" value="NZ_JAGJCB010000025.1"/>
</dbReference>
<dbReference type="SMART" id="SM00387">
    <property type="entry name" value="HATPase_c"/>
    <property type="match status" value="1"/>
</dbReference>
<keyword evidence="5 7" id="KW-0418">Kinase</keyword>
<evidence type="ECO:0000256" key="3">
    <source>
        <dbReference type="ARBA" id="ARBA00022553"/>
    </source>
</evidence>
<dbReference type="PANTHER" id="PTHR43304">
    <property type="entry name" value="PHYTOCHROME-LIKE PROTEIN CPH1"/>
    <property type="match status" value="1"/>
</dbReference>
<dbReference type="InterPro" id="IPR036890">
    <property type="entry name" value="HATPase_C_sf"/>
</dbReference>
<comment type="catalytic activity">
    <reaction evidence="1">
        <text>ATP + protein L-histidine = ADP + protein N-phospho-L-histidine.</text>
        <dbReference type="EC" id="2.7.13.3"/>
    </reaction>
</comment>
<keyword evidence="8" id="KW-1185">Reference proteome</keyword>
<proteinExistence type="predicted"/>
<dbReference type="InterPro" id="IPR004358">
    <property type="entry name" value="Sig_transdc_His_kin-like_C"/>
</dbReference>
<evidence type="ECO:0000313" key="7">
    <source>
        <dbReference type="EMBL" id="MBP0905557.1"/>
    </source>
</evidence>
<evidence type="ECO:0000256" key="5">
    <source>
        <dbReference type="ARBA" id="ARBA00022777"/>
    </source>
</evidence>
<evidence type="ECO:0000256" key="1">
    <source>
        <dbReference type="ARBA" id="ARBA00000085"/>
    </source>
</evidence>
<dbReference type="InterPro" id="IPR052162">
    <property type="entry name" value="Sensor_kinase/Photoreceptor"/>
</dbReference>
<dbReference type="EMBL" id="JAGJCB010000025">
    <property type="protein sequence ID" value="MBP0905557.1"/>
    <property type="molecule type" value="Genomic_DNA"/>
</dbReference>
<sequence>MDITELKEKDLANTKLLNLLTLQNEKLTSFAHIVTHNLKSHAANFENLLEFYDEAETAKEKEELIAHIKTVTQSLSKSISNLHEIVSVQTNKNETTQTLNVHTYINNALKLLEVEIEQTHAVIINNVDPLINIDFNPAYLESIFQNLLSNSIKYKHPERDPLIKFNSSETKCSYIITVLDNGIGIDMEKYGNEVFKLYRTFHKNENSEGVGLYLIKNHIESYNGSIELNSAVNKGSMFTITLPKKNPVS</sequence>
<keyword evidence="3" id="KW-0597">Phosphoprotein</keyword>
<accession>A0ABS4BY95</accession>
<evidence type="ECO:0000256" key="4">
    <source>
        <dbReference type="ARBA" id="ARBA00022679"/>
    </source>
</evidence>
<reference evidence="7 8" key="1">
    <citation type="submission" date="2021-04" db="EMBL/GenBank/DDBJ databases">
        <title>Mariniflexile gromovii gen. nov., sp. nov., a gliding bacterium isolated from the sea urchin Strongylocentrotus intermedius.</title>
        <authorList>
            <person name="Ko S."/>
            <person name="Le V."/>
            <person name="Ahn C.-Y."/>
            <person name="Oh H.-M."/>
        </authorList>
    </citation>
    <scope>NUCLEOTIDE SEQUENCE [LARGE SCALE GENOMIC DNA]</scope>
    <source>
        <strain evidence="7 8">KCTC 12570</strain>
    </source>
</reference>
<comment type="caution">
    <text evidence="7">The sequence shown here is derived from an EMBL/GenBank/DDBJ whole genome shotgun (WGS) entry which is preliminary data.</text>
</comment>
<evidence type="ECO:0000313" key="8">
    <source>
        <dbReference type="Proteomes" id="UP000670776"/>
    </source>
</evidence>
<feature type="domain" description="Histidine kinase" evidence="6">
    <location>
        <begin position="33"/>
        <end position="246"/>
    </location>
</feature>
<dbReference type="Proteomes" id="UP000670776">
    <property type="component" value="Unassembled WGS sequence"/>
</dbReference>
<dbReference type="EC" id="2.7.13.3" evidence="2"/>
<dbReference type="GO" id="GO:0016301">
    <property type="term" value="F:kinase activity"/>
    <property type="evidence" value="ECO:0007669"/>
    <property type="project" value="UniProtKB-KW"/>
</dbReference>
<dbReference type="InterPro" id="IPR005467">
    <property type="entry name" value="His_kinase_dom"/>
</dbReference>
<keyword evidence="4" id="KW-0808">Transferase</keyword>
<organism evidence="7 8">
    <name type="scientific">Mariniflexile gromovii</name>
    <dbReference type="NCBI Taxonomy" id="362523"/>
    <lineage>
        <taxon>Bacteria</taxon>
        <taxon>Pseudomonadati</taxon>
        <taxon>Bacteroidota</taxon>
        <taxon>Flavobacteriia</taxon>
        <taxon>Flavobacteriales</taxon>
        <taxon>Flavobacteriaceae</taxon>
        <taxon>Mariniflexile</taxon>
    </lineage>
</organism>
<protein>
    <recommendedName>
        <fullName evidence="2">histidine kinase</fullName>
        <ecNumber evidence="2">2.7.13.3</ecNumber>
    </recommendedName>
</protein>
<gene>
    <name evidence="7" type="ORF">J8H85_17135</name>
</gene>
<dbReference type="PANTHER" id="PTHR43304:SF1">
    <property type="entry name" value="PAC DOMAIN-CONTAINING PROTEIN"/>
    <property type="match status" value="1"/>
</dbReference>
<dbReference type="Pfam" id="PF02518">
    <property type="entry name" value="HATPase_c"/>
    <property type="match status" value="1"/>
</dbReference>
<dbReference type="Gene3D" id="3.30.565.10">
    <property type="entry name" value="Histidine kinase-like ATPase, C-terminal domain"/>
    <property type="match status" value="1"/>
</dbReference>
<dbReference type="InterPro" id="IPR003594">
    <property type="entry name" value="HATPase_dom"/>
</dbReference>
<name>A0ABS4BY95_9FLAO</name>
<dbReference type="PRINTS" id="PR00344">
    <property type="entry name" value="BCTRLSENSOR"/>
</dbReference>
<evidence type="ECO:0000256" key="2">
    <source>
        <dbReference type="ARBA" id="ARBA00012438"/>
    </source>
</evidence>
<evidence type="ECO:0000259" key="6">
    <source>
        <dbReference type="PROSITE" id="PS50109"/>
    </source>
</evidence>
<dbReference type="PROSITE" id="PS50109">
    <property type="entry name" value="HIS_KIN"/>
    <property type="match status" value="1"/>
</dbReference>